<evidence type="ECO:0008006" key="4">
    <source>
        <dbReference type="Google" id="ProtNLM"/>
    </source>
</evidence>
<feature type="transmembrane region" description="Helical" evidence="1">
    <location>
        <begin position="164"/>
        <end position="182"/>
    </location>
</feature>
<evidence type="ECO:0000313" key="2">
    <source>
        <dbReference type="EMBL" id="KIP03972.1"/>
    </source>
</evidence>
<dbReference type="OrthoDB" id="10062838at2759"/>
<dbReference type="EMBL" id="KN840592">
    <property type="protein sequence ID" value="KIP03972.1"/>
    <property type="molecule type" value="Genomic_DNA"/>
</dbReference>
<name>A0A0C3S2R2_PHLG1</name>
<dbReference type="PANTHER" id="PTHR19346">
    <property type="entry name" value="SUGAR PHOSPHATE TRANSPORTER DOMAIN-CONTAINING PROTEIN"/>
    <property type="match status" value="1"/>
</dbReference>
<accession>A0A0C3S2R2</accession>
<feature type="transmembrane region" description="Helical" evidence="1">
    <location>
        <begin position="344"/>
        <end position="363"/>
    </location>
</feature>
<feature type="transmembrane region" description="Helical" evidence="1">
    <location>
        <begin position="138"/>
        <end position="157"/>
    </location>
</feature>
<protein>
    <recommendedName>
        <fullName evidence="4">EamA domain-containing protein</fullName>
    </recommendedName>
</protein>
<keyword evidence="3" id="KW-1185">Reference proteome</keyword>
<feature type="transmembrane region" description="Helical" evidence="1">
    <location>
        <begin position="313"/>
        <end position="337"/>
    </location>
</feature>
<gene>
    <name evidence="2" type="ORF">PHLGIDRAFT_94162</name>
</gene>
<feature type="transmembrane region" description="Helical" evidence="1">
    <location>
        <begin position="202"/>
        <end position="221"/>
    </location>
</feature>
<dbReference type="HOGENOM" id="CLU_025401_1_0_1"/>
<sequence length="393" mass="42587">MNTRSNVPVTGGRWAGLLFALALVAFVIESQLTQYVQTDLGFRQPYFVFYIVHSAFAIIFPLHFFYLTITSSASPRSIYAGLHLALSEHISSTRFDRPLKFPTWGFIRLSTILAVSVAIPGLLWFIAVTLAPLSDVTALWNTNAFFAYILTVKLFGLEWEARRLVAVVIATIGAAVIAYGGSSSPTEHESPETKAADSGAPLVGDLLTLVASIVYGIYQVLYKMYAALPAQPDTAFEVAIDPAYEPILSQSDDAEAVVPDKPEMVYPPPFGLYANALTSGIGICTLLILWIPIPILHYLGLETFRLPPDMRTVLVLFGISLSGVAFNAGLMILLGLWGPIVTSVGNLLTIVLVFVSDIIFGGAVQSITVWSMLGSGSIILAFGVLAYDMLQKR</sequence>
<dbReference type="PANTHER" id="PTHR19346:SF4">
    <property type="entry name" value="SUGAR PHOSPHATE TRANSPORTER DOMAIN-CONTAINING PROTEIN"/>
    <property type="match status" value="1"/>
</dbReference>
<keyword evidence="1" id="KW-1133">Transmembrane helix</keyword>
<evidence type="ECO:0000256" key="1">
    <source>
        <dbReference type="SAM" id="Phobius"/>
    </source>
</evidence>
<keyword evidence="1" id="KW-0812">Transmembrane</keyword>
<proteinExistence type="predicted"/>
<keyword evidence="1" id="KW-0472">Membrane</keyword>
<dbReference type="AlphaFoldDB" id="A0A0C3S2R2"/>
<reference evidence="2 3" key="1">
    <citation type="journal article" date="2014" name="PLoS Genet.">
        <title>Analysis of the Phlebiopsis gigantea genome, transcriptome and secretome provides insight into its pioneer colonization strategies of wood.</title>
        <authorList>
            <person name="Hori C."/>
            <person name="Ishida T."/>
            <person name="Igarashi K."/>
            <person name="Samejima M."/>
            <person name="Suzuki H."/>
            <person name="Master E."/>
            <person name="Ferreira P."/>
            <person name="Ruiz-Duenas F.J."/>
            <person name="Held B."/>
            <person name="Canessa P."/>
            <person name="Larrondo L.F."/>
            <person name="Schmoll M."/>
            <person name="Druzhinina I.S."/>
            <person name="Kubicek C.P."/>
            <person name="Gaskell J.A."/>
            <person name="Kersten P."/>
            <person name="St John F."/>
            <person name="Glasner J."/>
            <person name="Sabat G."/>
            <person name="Splinter BonDurant S."/>
            <person name="Syed K."/>
            <person name="Yadav J."/>
            <person name="Mgbeahuruike A.C."/>
            <person name="Kovalchuk A."/>
            <person name="Asiegbu F.O."/>
            <person name="Lackner G."/>
            <person name="Hoffmeister D."/>
            <person name="Rencoret J."/>
            <person name="Gutierrez A."/>
            <person name="Sun H."/>
            <person name="Lindquist E."/>
            <person name="Barry K."/>
            <person name="Riley R."/>
            <person name="Grigoriev I.V."/>
            <person name="Henrissat B."/>
            <person name="Kues U."/>
            <person name="Berka R.M."/>
            <person name="Martinez A.T."/>
            <person name="Covert S.F."/>
            <person name="Blanchette R.A."/>
            <person name="Cullen D."/>
        </authorList>
    </citation>
    <scope>NUCLEOTIDE SEQUENCE [LARGE SCALE GENOMIC DNA]</scope>
    <source>
        <strain evidence="2 3">11061_1 CR5-6</strain>
    </source>
</reference>
<feature type="transmembrane region" description="Helical" evidence="1">
    <location>
        <begin position="369"/>
        <end position="390"/>
    </location>
</feature>
<dbReference type="InterPro" id="IPR026505">
    <property type="entry name" value="Solute_c_fam_35_mem_F3/F4"/>
</dbReference>
<evidence type="ECO:0000313" key="3">
    <source>
        <dbReference type="Proteomes" id="UP000053257"/>
    </source>
</evidence>
<organism evidence="2 3">
    <name type="scientific">Phlebiopsis gigantea (strain 11061_1 CR5-6)</name>
    <name type="common">White-rot fungus</name>
    <name type="synonym">Peniophora gigantea</name>
    <dbReference type="NCBI Taxonomy" id="745531"/>
    <lineage>
        <taxon>Eukaryota</taxon>
        <taxon>Fungi</taxon>
        <taxon>Dikarya</taxon>
        <taxon>Basidiomycota</taxon>
        <taxon>Agaricomycotina</taxon>
        <taxon>Agaricomycetes</taxon>
        <taxon>Polyporales</taxon>
        <taxon>Phanerochaetaceae</taxon>
        <taxon>Phlebiopsis</taxon>
    </lineage>
</organism>
<feature type="transmembrane region" description="Helical" evidence="1">
    <location>
        <begin position="106"/>
        <end position="126"/>
    </location>
</feature>
<feature type="transmembrane region" description="Helical" evidence="1">
    <location>
        <begin position="46"/>
        <end position="69"/>
    </location>
</feature>
<dbReference type="Proteomes" id="UP000053257">
    <property type="component" value="Unassembled WGS sequence"/>
</dbReference>
<feature type="transmembrane region" description="Helical" evidence="1">
    <location>
        <begin position="270"/>
        <end position="293"/>
    </location>
</feature>